<dbReference type="Gene3D" id="3.30.2350.10">
    <property type="entry name" value="Pseudouridine synthase"/>
    <property type="match status" value="1"/>
</dbReference>
<gene>
    <name evidence="5" type="ORF">LSG31_22210</name>
</gene>
<proteinExistence type="inferred from homology"/>
<dbReference type="PANTHER" id="PTHR21600">
    <property type="entry name" value="MITOCHONDRIAL RNA PSEUDOURIDINE SYNTHASE"/>
    <property type="match status" value="1"/>
</dbReference>
<dbReference type="PANTHER" id="PTHR21600:SF71">
    <property type="entry name" value="PSEUDOURIDINE SYNTHASE"/>
    <property type="match status" value="1"/>
</dbReference>
<dbReference type="EMBL" id="CP089291">
    <property type="protein sequence ID" value="UOF90536.1"/>
    <property type="molecule type" value="Genomic_DNA"/>
</dbReference>
<dbReference type="EC" id="5.4.99.-" evidence="3"/>
<dbReference type="NCBIfam" id="TIGR00005">
    <property type="entry name" value="rluA_subfam"/>
    <property type="match status" value="1"/>
</dbReference>
<sequence>MKHIHTFLVSTEHQGLTVEEYIRDVLHYSGRAIQRLTRTKSIRMNGKSVYLQKKLAAHDQITIAEPAEDTYGVEPQQGAIEILYEDTDVIVINKPPNMLVHPTGQTEQGTLANYLAHYFQTRQTIHRIRPLHRLDRDTSGCILFAKDAKTQARLEQQMHNGELKRTYTAIVDGCPTAKKGMIDARIGQHPAFPNRRAVVPEGEPAITRYEWLETAKDAALLRISLETGRTHQIRVHMAYIGHPVTGDRMYGKRSAYISRQALHAACLRWIGHDDQPLEVRAPLPLDMKRLWERKKAASDPSSDSAF</sequence>
<dbReference type="SUPFAM" id="SSF55120">
    <property type="entry name" value="Pseudouridine synthase"/>
    <property type="match status" value="1"/>
</dbReference>
<evidence type="ECO:0000313" key="6">
    <source>
        <dbReference type="Proteomes" id="UP000830167"/>
    </source>
</evidence>
<dbReference type="InterPro" id="IPR050188">
    <property type="entry name" value="RluA_PseudoU_synthase"/>
</dbReference>
<dbReference type="InterPro" id="IPR020103">
    <property type="entry name" value="PsdUridine_synth_cat_dom_sf"/>
</dbReference>
<reference evidence="5" key="1">
    <citation type="submission" date="2021-12" db="EMBL/GenBank/DDBJ databases">
        <title>Alicyclobacillaceae gen. nov., sp. nov., isolated from chalcocite enrichment system.</title>
        <authorList>
            <person name="Jiang Z."/>
        </authorList>
    </citation>
    <scope>NUCLEOTIDE SEQUENCE</scope>
    <source>
        <strain evidence="5">MYW30-H2</strain>
    </source>
</reference>
<evidence type="ECO:0000259" key="4">
    <source>
        <dbReference type="Pfam" id="PF00849"/>
    </source>
</evidence>
<dbReference type="PROSITE" id="PS01129">
    <property type="entry name" value="PSI_RLU"/>
    <property type="match status" value="1"/>
</dbReference>
<dbReference type="InterPro" id="IPR006224">
    <property type="entry name" value="PsdUridine_synth_RluA-like_CS"/>
</dbReference>
<accession>A0ABY4CJ37</accession>
<feature type="domain" description="Pseudouridine synthase RsuA/RluA-like" evidence="4">
    <location>
        <begin position="88"/>
        <end position="238"/>
    </location>
</feature>
<dbReference type="Proteomes" id="UP000830167">
    <property type="component" value="Chromosome"/>
</dbReference>
<comment type="catalytic activity">
    <reaction evidence="1 3">
        <text>a uridine in RNA = a pseudouridine in RNA</text>
        <dbReference type="Rhea" id="RHEA:48348"/>
        <dbReference type="Rhea" id="RHEA-COMP:12068"/>
        <dbReference type="Rhea" id="RHEA-COMP:12069"/>
        <dbReference type="ChEBI" id="CHEBI:65314"/>
        <dbReference type="ChEBI" id="CHEBI:65315"/>
    </reaction>
</comment>
<evidence type="ECO:0000256" key="3">
    <source>
        <dbReference type="RuleBase" id="RU362028"/>
    </source>
</evidence>
<dbReference type="RefSeq" id="WP_347437234.1">
    <property type="nucleotide sequence ID" value="NZ_CP089291.1"/>
</dbReference>
<keyword evidence="3" id="KW-0413">Isomerase</keyword>
<organism evidence="5 6">
    <name type="scientific">Fodinisporobacter ferrooxydans</name>
    <dbReference type="NCBI Taxonomy" id="2901836"/>
    <lineage>
        <taxon>Bacteria</taxon>
        <taxon>Bacillati</taxon>
        <taxon>Bacillota</taxon>
        <taxon>Bacilli</taxon>
        <taxon>Bacillales</taxon>
        <taxon>Alicyclobacillaceae</taxon>
        <taxon>Fodinisporobacter</taxon>
    </lineage>
</organism>
<comment type="similarity">
    <text evidence="2 3">Belongs to the pseudouridine synthase RluA family.</text>
</comment>
<comment type="function">
    <text evidence="3">Responsible for synthesis of pseudouridine from uracil.</text>
</comment>
<evidence type="ECO:0000256" key="2">
    <source>
        <dbReference type="ARBA" id="ARBA00010876"/>
    </source>
</evidence>
<keyword evidence="6" id="KW-1185">Reference proteome</keyword>
<evidence type="ECO:0000313" key="5">
    <source>
        <dbReference type="EMBL" id="UOF90536.1"/>
    </source>
</evidence>
<dbReference type="InterPro" id="IPR006225">
    <property type="entry name" value="PsdUridine_synth_RluC/D"/>
</dbReference>
<evidence type="ECO:0000256" key="1">
    <source>
        <dbReference type="ARBA" id="ARBA00000073"/>
    </source>
</evidence>
<dbReference type="Pfam" id="PF00849">
    <property type="entry name" value="PseudoU_synth_2"/>
    <property type="match status" value="1"/>
</dbReference>
<protein>
    <recommendedName>
        <fullName evidence="3">Pseudouridine synthase</fullName>
        <ecNumber evidence="3">5.4.99.-</ecNumber>
    </recommendedName>
</protein>
<dbReference type="InterPro" id="IPR006145">
    <property type="entry name" value="PsdUridine_synth_RsuA/RluA"/>
</dbReference>
<dbReference type="CDD" id="cd02869">
    <property type="entry name" value="PseudoU_synth_RluA_like"/>
    <property type="match status" value="1"/>
</dbReference>
<name>A0ABY4CJ37_9BACL</name>